<accession>A0A1M5N7J7</accession>
<protein>
    <submittedName>
        <fullName evidence="1">Uncharacterized protein</fullName>
    </submittedName>
</protein>
<gene>
    <name evidence="1" type="ORF">SAMN04488116_2699</name>
</gene>
<evidence type="ECO:0000313" key="2">
    <source>
        <dbReference type="Proteomes" id="UP000184532"/>
    </source>
</evidence>
<dbReference type="RefSeq" id="WP_073180490.1">
    <property type="nucleotide sequence ID" value="NZ_FQWL01000004.1"/>
</dbReference>
<organism evidence="1 2">
    <name type="scientific">Flagellimonas flava</name>
    <dbReference type="NCBI Taxonomy" id="570519"/>
    <lineage>
        <taxon>Bacteria</taxon>
        <taxon>Pseudomonadati</taxon>
        <taxon>Bacteroidota</taxon>
        <taxon>Flavobacteriia</taxon>
        <taxon>Flavobacteriales</taxon>
        <taxon>Flavobacteriaceae</taxon>
        <taxon>Flagellimonas</taxon>
    </lineage>
</organism>
<dbReference type="OrthoDB" id="1376705at2"/>
<evidence type="ECO:0000313" key="1">
    <source>
        <dbReference type="EMBL" id="SHG85445.1"/>
    </source>
</evidence>
<dbReference type="AlphaFoldDB" id="A0A1M5N7J7"/>
<proteinExistence type="predicted"/>
<dbReference type="EMBL" id="FQWL01000004">
    <property type="protein sequence ID" value="SHG85445.1"/>
    <property type="molecule type" value="Genomic_DNA"/>
</dbReference>
<name>A0A1M5N7J7_9FLAO</name>
<reference evidence="2" key="1">
    <citation type="submission" date="2016-11" db="EMBL/GenBank/DDBJ databases">
        <authorList>
            <person name="Varghese N."/>
            <person name="Submissions S."/>
        </authorList>
    </citation>
    <scope>NUCLEOTIDE SEQUENCE [LARGE SCALE GENOMIC DNA]</scope>
    <source>
        <strain evidence="2">DSM 22638</strain>
    </source>
</reference>
<sequence>MKKEKPYINLDNPKEDLRHLQTNLNSIDGNMIAIALDYKYYLDSNFVDSEIYNLRDRIVYRLRATDIHFRMVINLLTRLDSELTDIHRTNNSNDMMVLHSHFFKREIDISAISDSILFHLISGFDYVSSLVSFVTGNKKKLKWVGLAKSARDSSKKISADPLGKIIDTLDRDFIGKLYDHRSTVIHLKNEIRPTSLSIDFMNAIVTTKIIASSEFTKRFHVLKKQGKENDLSLVYVMMWLLGEATKAIIKIQFGLKDYMERNKVNEQPFMFLKGPNNEILPPSTSYWTRPF</sequence>
<dbReference type="Proteomes" id="UP000184532">
    <property type="component" value="Unassembled WGS sequence"/>
</dbReference>
<keyword evidence="2" id="KW-1185">Reference proteome</keyword>